<reference evidence="1 2" key="3">
    <citation type="journal article" date="2022" name="Microbiol. Spectr.">
        <title>Folding features and dynamics of 3D genome architecture in plant fungal pathogens.</title>
        <authorList>
            <person name="Xia C."/>
        </authorList>
    </citation>
    <scope>NUCLEOTIDE SEQUENCE [LARGE SCALE GENOMIC DNA]</scope>
    <source>
        <strain evidence="1 2">93-210</strain>
    </source>
</reference>
<evidence type="ECO:0000313" key="2">
    <source>
        <dbReference type="Proteomes" id="UP001060170"/>
    </source>
</evidence>
<protein>
    <submittedName>
        <fullName evidence="1">Uncharacterized protein</fullName>
    </submittedName>
</protein>
<accession>A0ACC0E137</accession>
<sequence length="96" mass="11465">MHFKLKSLERTMMSYDKIQNTNPEDVNMDGHHLTPWGHRWRMQHARPAQYAELRLNFGPALILTIGSNISEPEPRIYTRCVWPSRNFAVRINRKYK</sequence>
<name>A0ACC0E137_9BASI</name>
<organism evidence="1 2">
    <name type="scientific">Puccinia striiformis f. sp. tritici</name>
    <dbReference type="NCBI Taxonomy" id="168172"/>
    <lineage>
        <taxon>Eukaryota</taxon>
        <taxon>Fungi</taxon>
        <taxon>Dikarya</taxon>
        <taxon>Basidiomycota</taxon>
        <taxon>Pucciniomycotina</taxon>
        <taxon>Pucciniomycetes</taxon>
        <taxon>Pucciniales</taxon>
        <taxon>Pucciniaceae</taxon>
        <taxon>Puccinia</taxon>
    </lineage>
</organism>
<evidence type="ECO:0000313" key="1">
    <source>
        <dbReference type="EMBL" id="KAI7943513.1"/>
    </source>
</evidence>
<keyword evidence="2" id="KW-1185">Reference proteome</keyword>
<gene>
    <name evidence="1" type="ORF">MJO28_011041</name>
</gene>
<proteinExistence type="predicted"/>
<reference evidence="2" key="1">
    <citation type="journal article" date="2018" name="BMC Genomics">
        <title>Genomic insights into host adaptation between the wheat stripe rust pathogen (Puccinia striiformis f. sp. tritici) and the barley stripe rust pathogen (Puccinia striiformis f. sp. hordei).</title>
        <authorList>
            <person name="Xia C."/>
            <person name="Wang M."/>
            <person name="Yin C."/>
            <person name="Cornejo O.E."/>
            <person name="Hulbert S.H."/>
            <person name="Chen X."/>
        </authorList>
    </citation>
    <scope>NUCLEOTIDE SEQUENCE [LARGE SCALE GENOMIC DNA]</scope>
    <source>
        <strain evidence="2">93-210</strain>
    </source>
</reference>
<dbReference type="Proteomes" id="UP001060170">
    <property type="component" value="Chromosome 11"/>
</dbReference>
<reference evidence="2" key="2">
    <citation type="journal article" date="2018" name="Mol. Plant Microbe Interact.">
        <title>Genome sequence resources for the wheat stripe rust pathogen (Puccinia striiformis f. sp. tritici) and the barley stripe rust pathogen (Puccinia striiformis f. sp. hordei).</title>
        <authorList>
            <person name="Xia C."/>
            <person name="Wang M."/>
            <person name="Yin C."/>
            <person name="Cornejo O.E."/>
            <person name="Hulbert S.H."/>
            <person name="Chen X."/>
        </authorList>
    </citation>
    <scope>NUCLEOTIDE SEQUENCE [LARGE SCALE GENOMIC DNA]</scope>
    <source>
        <strain evidence="2">93-210</strain>
    </source>
</reference>
<comment type="caution">
    <text evidence="1">The sequence shown here is derived from an EMBL/GenBank/DDBJ whole genome shotgun (WGS) entry which is preliminary data.</text>
</comment>
<dbReference type="EMBL" id="CM045875">
    <property type="protein sequence ID" value="KAI7943513.1"/>
    <property type="molecule type" value="Genomic_DNA"/>
</dbReference>